<dbReference type="GO" id="GO:0005739">
    <property type="term" value="C:mitochondrion"/>
    <property type="evidence" value="ECO:0007669"/>
    <property type="project" value="UniProtKB-SubCell"/>
</dbReference>
<dbReference type="Pfam" id="PF02636">
    <property type="entry name" value="Methyltransf_28"/>
    <property type="match status" value="1"/>
</dbReference>
<dbReference type="STRING" id="1328759.A0A5C2S952"/>
<comment type="function">
    <text evidence="7">Arginine methyltransferase involved in the assembly or stability of mitochondrial NADH:ubiquinone oxidoreductase complex (complex I).</text>
</comment>
<dbReference type="SUPFAM" id="SSF53335">
    <property type="entry name" value="S-adenosyl-L-methionine-dependent methyltransferases"/>
    <property type="match status" value="1"/>
</dbReference>
<reference evidence="9" key="1">
    <citation type="journal article" date="2018" name="Genome Biol. Evol.">
        <title>Genomics and development of Lentinus tigrinus, a white-rot wood-decaying mushroom with dimorphic fruiting bodies.</title>
        <authorList>
            <person name="Wu B."/>
            <person name="Xu Z."/>
            <person name="Knudson A."/>
            <person name="Carlson A."/>
            <person name="Chen N."/>
            <person name="Kovaka S."/>
            <person name="LaButti K."/>
            <person name="Lipzen A."/>
            <person name="Pennachio C."/>
            <person name="Riley R."/>
            <person name="Schakwitz W."/>
            <person name="Umezawa K."/>
            <person name="Ohm R.A."/>
            <person name="Grigoriev I.V."/>
            <person name="Nagy L.G."/>
            <person name="Gibbons J."/>
            <person name="Hibbett D."/>
        </authorList>
    </citation>
    <scope>NUCLEOTIDE SEQUENCE [LARGE SCALE GENOMIC DNA]</scope>
    <source>
        <strain evidence="9">ALCF2SS1-6</strain>
    </source>
</reference>
<proteinExistence type="inferred from homology"/>
<evidence type="ECO:0000256" key="4">
    <source>
        <dbReference type="ARBA" id="ARBA00022679"/>
    </source>
</evidence>
<feature type="compositionally biased region" description="Basic and acidic residues" evidence="8">
    <location>
        <begin position="440"/>
        <end position="450"/>
    </location>
</feature>
<dbReference type="EMBL" id="ML122269">
    <property type="protein sequence ID" value="RPD59594.1"/>
    <property type="molecule type" value="Genomic_DNA"/>
</dbReference>
<dbReference type="OrthoDB" id="438553at2759"/>
<dbReference type="EC" id="2.1.1.320" evidence="7"/>
<evidence type="ECO:0000256" key="8">
    <source>
        <dbReference type="SAM" id="MobiDB-lite"/>
    </source>
</evidence>
<evidence type="ECO:0000313" key="9">
    <source>
        <dbReference type="EMBL" id="RPD59594.1"/>
    </source>
</evidence>
<evidence type="ECO:0000256" key="1">
    <source>
        <dbReference type="ARBA" id="ARBA00004173"/>
    </source>
</evidence>
<dbReference type="GO" id="GO:0032981">
    <property type="term" value="P:mitochondrial respiratory chain complex I assembly"/>
    <property type="evidence" value="ECO:0007669"/>
    <property type="project" value="TreeGrafter"/>
</dbReference>
<dbReference type="Proteomes" id="UP000313359">
    <property type="component" value="Unassembled WGS sequence"/>
</dbReference>
<keyword evidence="10" id="KW-1185">Reference proteome</keyword>
<dbReference type="PANTHER" id="PTHR12049">
    <property type="entry name" value="PROTEIN ARGININE METHYLTRANSFERASE NDUFAF7, MITOCHONDRIAL"/>
    <property type="match status" value="1"/>
</dbReference>
<evidence type="ECO:0000256" key="7">
    <source>
        <dbReference type="RuleBase" id="RU364114"/>
    </source>
</evidence>
<keyword evidence="3 7" id="KW-0489">Methyltransferase</keyword>
<protein>
    <recommendedName>
        <fullName evidence="7">Protein arginine methyltransferase NDUFAF7</fullName>
        <ecNumber evidence="7">2.1.1.320</ecNumber>
    </recommendedName>
</protein>
<gene>
    <name evidence="9" type="ORF">L227DRAFT_576018</name>
</gene>
<dbReference type="PANTHER" id="PTHR12049:SF7">
    <property type="entry name" value="PROTEIN ARGININE METHYLTRANSFERASE NDUFAF7, MITOCHONDRIAL"/>
    <property type="match status" value="1"/>
</dbReference>
<dbReference type="GO" id="GO:0035243">
    <property type="term" value="F:protein-arginine omega-N symmetric methyltransferase activity"/>
    <property type="evidence" value="ECO:0007669"/>
    <property type="project" value="UniProtKB-EC"/>
</dbReference>
<dbReference type="FunFam" id="3.40.50.12710:FF:000008">
    <property type="entry name" value="Protein arginine methyltransferase NDUFAF7"/>
    <property type="match status" value="1"/>
</dbReference>
<dbReference type="GO" id="GO:0032259">
    <property type="term" value="P:methylation"/>
    <property type="evidence" value="ECO:0007669"/>
    <property type="project" value="UniProtKB-KW"/>
</dbReference>
<dbReference type="InterPro" id="IPR003788">
    <property type="entry name" value="NDUFAF7"/>
</dbReference>
<sequence length="460" mass="50596">MTWARYRGLTQTLRPATLWWPRRHQGIGAKRCYTAGKNSTGSTVEKILLDTIKATGPISYATYMQMCLSHPTAGYYMNSSNAVIGSRGDFITSPEISQVFGELLGVWLLSQWMHAGQGRKIRLVELGPGRGTLMHDMLRVFSQFRAARSAIEEIHLVETSLAMRSAQKSKLDPIAQSSGWNLSWHDAVDNIPHDASKFTLVVAHEFFDALPFHLLQKTHHGWQELLVTSEPDPAAPTTLRPAASPSLDFLSVNSTTSLATRFRQVLSPTPTASATLLGLSSPRFQKLPVGSRVEVSPASFKIARQVAELLHDGGSDGVRSAGSALIVDYGGDRAYGNSFRAFKDHKIVDVFHRPGECDLTVNVDFTYLQEATADLASHHGPIPQALFLHRMGLQARVNALKAAAKDEDRKKQIQDAAGRLVDPTGMGSQYKVMALIGKRSAEPTEEERWPFVDLPANSKQ</sequence>
<accession>A0A5C2S952</accession>
<evidence type="ECO:0000256" key="2">
    <source>
        <dbReference type="ARBA" id="ARBA00005891"/>
    </source>
</evidence>
<name>A0A5C2S952_9APHY</name>
<dbReference type="Gene3D" id="3.40.50.12710">
    <property type="match status" value="1"/>
</dbReference>
<dbReference type="InterPro" id="IPR029063">
    <property type="entry name" value="SAM-dependent_MTases_sf"/>
</dbReference>
<keyword evidence="4 7" id="KW-0808">Transferase</keyword>
<evidence type="ECO:0000256" key="3">
    <source>
        <dbReference type="ARBA" id="ARBA00022603"/>
    </source>
</evidence>
<keyword evidence="5 7" id="KW-0496">Mitochondrion</keyword>
<comment type="similarity">
    <text evidence="2 7">Belongs to the NDUFAF7 family.</text>
</comment>
<dbReference type="AlphaFoldDB" id="A0A5C2S952"/>
<feature type="region of interest" description="Disordered" evidence="8">
    <location>
        <begin position="440"/>
        <end position="460"/>
    </location>
</feature>
<evidence type="ECO:0000313" key="10">
    <source>
        <dbReference type="Proteomes" id="UP000313359"/>
    </source>
</evidence>
<organism evidence="9 10">
    <name type="scientific">Lentinus tigrinus ALCF2SS1-6</name>
    <dbReference type="NCBI Taxonomy" id="1328759"/>
    <lineage>
        <taxon>Eukaryota</taxon>
        <taxon>Fungi</taxon>
        <taxon>Dikarya</taxon>
        <taxon>Basidiomycota</taxon>
        <taxon>Agaricomycotina</taxon>
        <taxon>Agaricomycetes</taxon>
        <taxon>Polyporales</taxon>
        <taxon>Polyporaceae</taxon>
        <taxon>Lentinus</taxon>
    </lineage>
</organism>
<dbReference type="InterPro" id="IPR038375">
    <property type="entry name" value="NDUFAF7_sf"/>
</dbReference>
<comment type="catalytic activity">
    <reaction evidence="6 7">
        <text>L-arginyl-[protein] + 2 S-adenosyl-L-methionine = N(omega),N(omega)'-dimethyl-L-arginyl-[protein] + 2 S-adenosyl-L-homocysteine + 2 H(+)</text>
        <dbReference type="Rhea" id="RHEA:48108"/>
        <dbReference type="Rhea" id="RHEA-COMP:10532"/>
        <dbReference type="Rhea" id="RHEA-COMP:11992"/>
        <dbReference type="ChEBI" id="CHEBI:15378"/>
        <dbReference type="ChEBI" id="CHEBI:29965"/>
        <dbReference type="ChEBI" id="CHEBI:57856"/>
        <dbReference type="ChEBI" id="CHEBI:59789"/>
        <dbReference type="ChEBI" id="CHEBI:88221"/>
        <dbReference type="EC" id="2.1.1.320"/>
    </reaction>
</comment>
<evidence type="ECO:0000256" key="6">
    <source>
        <dbReference type="ARBA" id="ARBA00048612"/>
    </source>
</evidence>
<comment type="subcellular location">
    <subcellularLocation>
        <location evidence="1 7">Mitochondrion</location>
    </subcellularLocation>
</comment>
<evidence type="ECO:0000256" key="5">
    <source>
        <dbReference type="ARBA" id="ARBA00023128"/>
    </source>
</evidence>